<sequence length="307" mass="34622">MLASTATKGAQTRQRLRSLALLGAFLITPLLFIGGPDYSSGPLLRSVWNLGHIGLFALFTLGIQPWRWFRGWRLWFAPTAILLALGLAIETIQSGLGRDMDWHDVLRNLIGMWLVLAWFPSRPTPAGGRVLKLSTALLAALELASTATVALQQFQVHQQLPQLYDFTRSDPSLFWRGQVSKVDDASGGLSIHMGTETYSGATLQNLAGDWRDYQQLILSLYNPEQAPLQMTIRIHDVAHEDNNRYSDRFNQRLLLATGDNRFVIPLDTIREAPESRDMDMGRIRRLGLFATHLPRPRTVILKELRLQ</sequence>
<evidence type="ECO:0000256" key="1">
    <source>
        <dbReference type="SAM" id="Phobius"/>
    </source>
</evidence>
<organism evidence="2 3">
    <name type="scientific">Marinobacter nitratireducens</name>
    <dbReference type="NCBI Taxonomy" id="1137280"/>
    <lineage>
        <taxon>Bacteria</taxon>
        <taxon>Pseudomonadati</taxon>
        <taxon>Pseudomonadota</taxon>
        <taxon>Gammaproteobacteria</taxon>
        <taxon>Pseudomonadales</taxon>
        <taxon>Marinobacteraceae</taxon>
        <taxon>Marinobacter</taxon>
    </lineage>
</organism>
<proteinExistence type="predicted"/>
<reference evidence="2 3" key="1">
    <citation type="submission" date="2012-12" db="EMBL/GenBank/DDBJ databases">
        <title>Genome assembly of Marinobacter sp. AK21.</title>
        <authorList>
            <person name="Khatri I."/>
            <person name="Kumar R."/>
            <person name="Vaidya B."/>
            <person name="Subramanian S."/>
            <person name="Pinnaka A."/>
        </authorList>
    </citation>
    <scope>NUCLEOTIDE SEQUENCE [LARGE SCALE GENOMIC DNA]</scope>
    <source>
        <strain evidence="2 3">AK21</strain>
    </source>
</reference>
<feature type="transmembrane region" description="Helical" evidence="1">
    <location>
        <begin position="16"/>
        <end position="34"/>
    </location>
</feature>
<comment type="caution">
    <text evidence="2">The sequence shown here is derived from an EMBL/GenBank/DDBJ whole genome shotgun (WGS) entry which is preliminary data.</text>
</comment>
<dbReference type="STRING" id="1137280.D777_01764"/>
<keyword evidence="3" id="KW-1185">Reference proteome</keyword>
<protein>
    <submittedName>
        <fullName evidence="2">Uncharacterized protein</fullName>
    </submittedName>
</protein>
<dbReference type="Gene3D" id="2.60.120.430">
    <property type="entry name" value="Galactose-binding lectin"/>
    <property type="match status" value="1"/>
</dbReference>
<gene>
    <name evidence="2" type="ORF">D777_01764</name>
</gene>
<keyword evidence="1" id="KW-1133">Transmembrane helix</keyword>
<evidence type="ECO:0000313" key="3">
    <source>
        <dbReference type="Proteomes" id="UP000035057"/>
    </source>
</evidence>
<dbReference type="OrthoDB" id="9760450at2"/>
<dbReference type="AlphaFoldDB" id="A0A072NE91"/>
<dbReference type="EMBL" id="ANIE01000005">
    <property type="protein sequence ID" value="KEF31415.1"/>
    <property type="molecule type" value="Genomic_DNA"/>
</dbReference>
<evidence type="ECO:0000313" key="2">
    <source>
        <dbReference type="EMBL" id="KEF31415.1"/>
    </source>
</evidence>
<feature type="transmembrane region" description="Helical" evidence="1">
    <location>
        <begin position="46"/>
        <end position="63"/>
    </location>
</feature>
<dbReference type="RefSeq" id="WP_036130321.1">
    <property type="nucleotide sequence ID" value="NZ_ANIE01000005.1"/>
</dbReference>
<accession>A0A072NE91</accession>
<dbReference type="PATRIC" id="fig|1137280.3.peg.1580"/>
<dbReference type="Proteomes" id="UP000035057">
    <property type="component" value="Unassembled WGS sequence"/>
</dbReference>
<keyword evidence="1" id="KW-0812">Transmembrane</keyword>
<keyword evidence="1" id="KW-0472">Membrane</keyword>
<name>A0A072NE91_9GAMM</name>
<feature type="transmembrane region" description="Helical" evidence="1">
    <location>
        <begin position="75"/>
        <end position="93"/>
    </location>
</feature>